<dbReference type="AlphaFoldDB" id="A0A841LAH3"/>
<dbReference type="PIRSF" id="PIRSF032038">
    <property type="entry name" value="UCP023238"/>
    <property type="match status" value="1"/>
</dbReference>
<proteinExistence type="predicted"/>
<evidence type="ECO:0000313" key="2">
    <source>
        <dbReference type="EMBL" id="MBB6228651.1"/>
    </source>
</evidence>
<protein>
    <recommendedName>
        <fullName evidence="4">Secreted protein</fullName>
    </recommendedName>
</protein>
<dbReference type="Proteomes" id="UP000538147">
    <property type="component" value="Unassembled WGS sequence"/>
</dbReference>
<evidence type="ECO:0008006" key="4">
    <source>
        <dbReference type="Google" id="ProtNLM"/>
    </source>
</evidence>
<sequence length="186" mass="20346">MRHSKSLWSLSSLVLLGVLAAAPVQAGQQTATESSTEAPPRAIRGLLQCRSLTEAAARLACFDREAAAFDVAVRERNVVVADREAVKEARRGLFGLTLPSLSLFGRDDDEKVRVDAIEAKITEARKGPDRNWRFSLEDGSRWTQTDARMIVREPKPGMAIAIRKAAGGSYFGNVDGQVAVRVRRVN</sequence>
<evidence type="ECO:0000313" key="3">
    <source>
        <dbReference type="Proteomes" id="UP000538147"/>
    </source>
</evidence>
<name>A0A841LAH3_9SPHN</name>
<dbReference type="RefSeq" id="WP_184201383.1">
    <property type="nucleotide sequence ID" value="NZ_JACIIV010000022.1"/>
</dbReference>
<dbReference type="InterPro" id="IPR016987">
    <property type="entry name" value="UCP023238"/>
</dbReference>
<gene>
    <name evidence="2" type="ORF">FHS79_002841</name>
</gene>
<feature type="chain" id="PRO_5032657931" description="Secreted protein" evidence="1">
    <location>
        <begin position="27"/>
        <end position="186"/>
    </location>
</feature>
<accession>A0A841LAH3</accession>
<reference evidence="2 3" key="1">
    <citation type="submission" date="2020-08" db="EMBL/GenBank/DDBJ databases">
        <title>Genomic Encyclopedia of Type Strains, Phase IV (KMG-IV): sequencing the most valuable type-strain genomes for metagenomic binning, comparative biology and taxonomic classification.</title>
        <authorList>
            <person name="Goeker M."/>
        </authorList>
    </citation>
    <scope>NUCLEOTIDE SEQUENCE [LARGE SCALE GENOMIC DNA]</scope>
    <source>
        <strain evidence="2 3">DSM 102189</strain>
    </source>
</reference>
<organism evidence="2 3">
    <name type="scientific">Polymorphobacter multimanifer</name>
    <dbReference type="NCBI Taxonomy" id="1070431"/>
    <lineage>
        <taxon>Bacteria</taxon>
        <taxon>Pseudomonadati</taxon>
        <taxon>Pseudomonadota</taxon>
        <taxon>Alphaproteobacteria</taxon>
        <taxon>Sphingomonadales</taxon>
        <taxon>Sphingosinicellaceae</taxon>
        <taxon>Polymorphobacter</taxon>
    </lineage>
</organism>
<feature type="signal peptide" evidence="1">
    <location>
        <begin position="1"/>
        <end position="26"/>
    </location>
</feature>
<comment type="caution">
    <text evidence="2">The sequence shown here is derived from an EMBL/GenBank/DDBJ whole genome shotgun (WGS) entry which is preliminary data.</text>
</comment>
<dbReference type="EMBL" id="JACIIV010000022">
    <property type="protein sequence ID" value="MBB6228651.1"/>
    <property type="molecule type" value="Genomic_DNA"/>
</dbReference>
<keyword evidence="1" id="KW-0732">Signal</keyword>
<evidence type="ECO:0000256" key="1">
    <source>
        <dbReference type="SAM" id="SignalP"/>
    </source>
</evidence>
<keyword evidence="3" id="KW-1185">Reference proteome</keyword>